<evidence type="ECO:0000256" key="2">
    <source>
        <dbReference type="SAM" id="SignalP"/>
    </source>
</evidence>
<reference evidence="3 4" key="1">
    <citation type="submission" date="2021-11" db="EMBL/GenBank/DDBJ databases">
        <title>Draft genome sequence of Actinomycetospora sp. SF1 isolated from the rhizosphere soil.</title>
        <authorList>
            <person name="Duangmal K."/>
            <person name="Chantavorakit T."/>
        </authorList>
    </citation>
    <scope>NUCLEOTIDE SEQUENCE [LARGE SCALE GENOMIC DNA]</scope>
    <source>
        <strain evidence="3 4">TBRC 5722</strain>
    </source>
</reference>
<dbReference type="Proteomes" id="UP001199469">
    <property type="component" value="Unassembled WGS sequence"/>
</dbReference>
<feature type="signal peptide" evidence="2">
    <location>
        <begin position="1"/>
        <end position="24"/>
    </location>
</feature>
<comment type="caution">
    <text evidence="3">The sequence shown here is derived from an EMBL/GenBank/DDBJ whole genome shotgun (WGS) entry which is preliminary data.</text>
</comment>
<evidence type="ECO:0000313" key="3">
    <source>
        <dbReference type="EMBL" id="MCD2198074.1"/>
    </source>
</evidence>
<gene>
    <name evidence="3" type="ORF">LQ327_32360</name>
</gene>
<name>A0ABS8PIJ3_9PSEU</name>
<keyword evidence="2" id="KW-0732">Signal</keyword>
<dbReference type="EMBL" id="JAJNDB010000010">
    <property type="protein sequence ID" value="MCD2198074.1"/>
    <property type="molecule type" value="Genomic_DNA"/>
</dbReference>
<feature type="region of interest" description="Disordered" evidence="1">
    <location>
        <begin position="27"/>
        <end position="46"/>
    </location>
</feature>
<evidence type="ECO:0008006" key="5">
    <source>
        <dbReference type="Google" id="ProtNLM"/>
    </source>
</evidence>
<proteinExistence type="predicted"/>
<keyword evidence="4" id="KW-1185">Reference proteome</keyword>
<protein>
    <recommendedName>
        <fullName evidence="5">Secreted protein</fullName>
    </recommendedName>
</protein>
<dbReference type="RefSeq" id="WP_230740660.1">
    <property type="nucleotide sequence ID" value="NZ_JAJNDB010000010.1"/>
</dbReference>
<evidence type="ECO:0000256" key="1">
    <source>
        <dbReference type="SAM" id="MobiDB-lite"/>
    </source>
</evidence>
<evidence type="ECO:0000313" key="4">
    <source>
        <dbReference type="Proteomes" id="UP001199469"/>
    </source>
</evidence>
<organism evidence="3 4">
    <name type="scientific">Actinomycetospora endophytica</name>
    <dbReference type="NCBI Taxonomy" id="2291215"/>
    <lineage>
        <taxon>Bacteria</taxon>
        <taxon>Bacillati</taxon>
        <taxon>Actinomycetota</taxon>
        <taxon>Actinomycetes</taxon>
        <taxon>Pseudonocardiales</taxon>
        <taxon>Pseudonocardiaceae</taxon>
        <taxon>Actinomycetospora</taxon>
    </lineage>
</organism>
<feature type="chain" id="PRO_5047134694" description="Secreted protein" evidence="2">
    <location>
        <begin position="25"/>
        <end position="90"/>
    </location>
</feature>
<sequence>MSMSTTRRLAAATMLAGVGTVAMAGAANATESQSHGTEHASSHHKGLVSGVVGAAGELGQGVGGLVGGVGGAVHGILDSDTVGSIARGLL</sequence>
<accession>A0ABS8PIJ3</accession>